<accession>A0ABQ1W5S8</accession>
<keyword evidence="2" id="KW-1185">Reference proteome</keyword>
<organism evidence="1 2">
    <name type="scientific">Paenibacillus aceti</name>
    <dbReference type="NCBI Taxonomy" id="1820010"/>
    <lineage>
        <taxon>Bacteria</taxon>
        <taxon>Bacillati</taxon>
        <taxon>Bacillota</taxon>
        <taxon>Bacilli</taxon>
        <taxon>Bacillales</taxon>
        <taxon>Paenibacillaceae</taxon>
        <taxon>Paenibacillus</taxon>
    </lineage>
</organism>
<name>A0ABQ1W5S8_9BACL</name>
<reference evidence="2" key="1">
    <citation type="journal article" date="2019" name="Int. J. Syst. Evol. Microbiol.">
        <title>The Global Catalogue of Microorganisms (GCM) 10K type strain sequencing project: providing services to taxonomists for standard genome sequencing and annotation.</title>
        <authorList>
            <consortium name="The Broad Institute Genomics Platform"/>
            <consortium name="The Broad Institute Genome Sequencing Center for Infectious Disease"/>
            <person name="Wu L."/>
            <person name="Ma J."/>
        </authorList>
    </citation>
    <scope>NUCLEOTIDE SEQUENCE [LARGE SCALE GENOMIC DNA]</scope>
    <source>
        <strain evidence="2">CGMCC 1.15420</strain>
    </source>
</reference>
<dbReference type="EMBL" id="BMIW01000043">
    <property type="protein sequence ID" value="GGG15916.1"/>
    <property type="molecule type" value="Genomic_DNA"/>
</dbReference>
<gene>
    <name evidence="1" type="ORF">GCM10010913_42420</name>
</gene>
<evidence type="ECO:0000313" key="1">
    <source>
        <dbReference type="EMBL" id="GGG15916.1"/>
    </source>
</evidence>
<comment type="caution">
    <text evidence="1">The sequence shown here is derived from an EMBL/GenBank/DDBJ whole genome shotgun (WGS) entry which is preliminary data.</text>
</comment>
<sequence>MMLTVNIAIAKSDITIDNLDLMDKNLLTSWHDVEVSVEIWLPYYSHHNRIVRFCKDVEIPISFTYN</sequence>
<proteinExistence type="predicted"/>
<dbReference type="Proteomes" id="UP000608420">
    <property type="component" value="Unassembled WGS sequence"/>
</dbReference>
<protein>
    <submittedName>
        <fullName evidence="1">Uncharacterized protein</fullName>
    </submittedName>
</protein>
<evidence type="ECO:0000313" key="2">
    <source>
        <dbReference type="Proteomes" id="UP000608420"/>
    </source>
</evidence>